<dbReference type="InParanoid" id="A0A163IXB3"/>
<dbReference type="EMBL" id="LT550481">
    <property type="protein sequence ID" value="SAL95885.1"/>
    <property type="molecule type" value="Genomic_DNA"/>
</dbReference>
<gene>
    <name evidence="2" type="primary">ABSGL_01226.1 scaffold 1223</name>
</gene>
<organism evidence="2">
    <name type="scientific">Absidia glauca</name>
    <name type="common">Pin mould</name>
    <dbReference type="NCBI Taxonomy" id="4829"/>
    <lineage>
        <taxon>Eukaryota</taxon>
        <taxon>Fungi</taxon>
        <taxon>Fungi incertae sedis</taxon>
        <taxon>Mucoromycota</taxon>
        <taxon>Mucoromycotina</taxon>
        <taxon>Mucoromycetes</taxon>
        <taxon>Mucorales</taxon>
        <taxon>Cunninghamellaceae</taxon>
        <taxon>Absidia</taxon>
    </lineage>
</organism>
<protein>
    <submittedName>
        <fullName evidence="2">Uncharacterized protein</fullName>
    </submittedName>
</protein>
<accession>A0A163IXB3</accession>
<feature type="region of interest" description="Disordered" evidence="1">
    <location>
        <begin position="31"/>
        <end position="52"/>
    </location>
</feature>
<feature type="compositionally biased region" description="Basic and acidic residues" evidence="1">
    <location>
        <begin position="214"/>
        <end position="223"/>
    </location>
</feature>
<evidence type="ECO:0000313" key="3">
    <source>
        <dbReference type="Proteomes" id="UP000078561"/>
    </source>
</evidence>
<evidence type="ECO:0000313" key="2">
    <source>
        <dbReference type="EMBL" id="SAL95885.1"/>
    </source>
</evidence>
<feature type="region of interest" description="Disordered" evidence="1">
    <location>
        <begin position="184"/>
        <end position="234"/>
    </location>
</feature>
<reference evidence="2" key="1">
    <citation type="submission" date="2016-04" db="EMBL/GenBank/DDBJ databases">
        <authorList>
            <person name="Evans L.H."/>
            <person name="Alamgir A."/>
            <person name="Owens N."/>
            <person name="Weber N.D."/>
            <person name="Virtaneva K."/>
            <person name="Barbian K."/>
            <person name="Babar A."/>
            <person name="Rosenke K."/>
        </authorList>
    </citation>
    <scope>NUCLEOTIDE SEQUENCE [LARGE SCALE GENOMIC DNA]</scope>
    <source>
        <strain evidence="2">CBS 101.48</strain>
    </source>
</reference>
<dbReference type="OMA" id="HMASMEE"/>
<dbReference type="OrthoDB" id="2290428at2759"/>
<name>A0A163IXB3_ABSGL</name>
<evidence type="ECO:0000256" key="1">
    <source>
        <dbReference type="SAM" id="MobiDB-lite"/>
    </source>
</evidence>
<feature type="compositionally biased region" description="Low complexity" evidence="1">
    <location>
        <begin position="31"/>
        <end position="50"/>
    </location>
</feature>
<sequence>MDPPSSSNGPRPLATKPDYIRRAYTSKAGLLTSSSSNLSSTPAPSQSSDTPELDLFDFKQHVDDSLLQPNAKRARKIYRSILRDQHFLVNLKRMWEHKLKQLQVEHAMLSQMSNYTQEDVNDAPPLFSEAHIDLYSQQQLQQRTARIQRQQQKSPHTHYYDFQPVQQNSWVSHVDSSTLDEEYADFPDTLEMPPTKRAREESDTPSDSPAPVRLGDHLRTDNDDIRDDPDVGYYGAIEEDEAYDLAEEEDEETARKALTFMLANYGTDL</sequence>
<proteinExistence type="predicted"/>
<keyword evidence="3" id="KW-1185">Reference proteome</keyword>
<dbReference type="AlphaFoldDB" id="A0A163IXB3"/>
<dbReference type="Proteomes" id="UP000078561">
    <property type="component" value="Unassembled WGS sequence"/>
</dbReference>